<name>A0A1Q9ARM7_9HYPH</name>
<organism evidence="3 4">
    <name type="scientific">Xaviernesmea oryzae</name>
    <dbReference type="NCBI Taxonomy" id="464029"/>
    <lineage>
        <taxon>Bacteria</taxon>
        <taxon>Pseudomonadati</taxon>
        <taxon>Pseudomonadota</taxon>
        <taxon>Alphaproteobacteria</taxon>
        <taxon>Hyphomicrobiales</taxon>
        <taxon>Rhizobiaceae</taxon>
        <taxon>Rhizobium/Agrobacterium group</taxon>
        <taxon>Xaviernesmea</taxon>
    </lineage>
</organism>
<accession>A0A1Q9ARM7</accession>
<feature type="region of interest" description="Disordered" evidence="1">
    <location>
        <begin position="1"/>
        <end position="56"/>
    </location>
</feature>
<keyword evidence="4" id="KW-1185">Reference proteome</keyword>
<evidence type="ECO:0000256" key="2">
    <source>
        <dbReference type="SAM" id="Phobius"/>
    </source>
</evidence>
<dbReference type="RefSeq" id="WP_075629287.1">
    <property type="nucleotide sequence ID" value="NZ_FOAM01000013.1"/>
</dbReference>
<evidence type="ECO:0000256" key="1">
    <source>
        <dbReference type="SAM" id="MobiDB-lite"/>
    </source>
</evidence>
<feature type="compositionally biased region" description="Low complexity" evidence="1">
    <location>
        <begin position="90"/>
        <end position="133"/>
    </location>
</feature>
<keyword evidence="2" id="KW-0472">Membrane</keyword>
<keyword evidence="2" id="KW-1133">Transmembrane helix</keyword>
<dbReference type="Proteomes" id="UP000186364">
    <property type="component" value="Unassembled WGS sequence"/>
</dbReference>
<feature type="compositionally biased region" description="Low complexity" evidence="1">
    <location>
        <begin position="20"/>
        <end position="33"/>
    </location>
</feature>
<dbReference type="EMBL" id="MKIP01000058">
    <property type="protein sequence ID" value="OLP58077.1"/>
    <property type="molecule type" value="Genomic_DNA"/>
</dbReference>
<proteinExistence type="predicted"/>
<sequence length="180" mass="17656">MNERFDPNDKRPTSPSSWPADQAAANAGAPRTAPLGTTATSDPLLNSRPMDPDAPMTRPRSNWPILIILLAGLVLALLLWLPGGNSNNDTATQPAAPAATQATPPADQATPPAATQGATNNGATTTAPATDTPATPPAATPPAATGTNTGTPATGNGTTTGTDSGTSGTGTSAPATGNGQ</sequence>
<feature type="transmembrane region" description="Helical" evidence="2">
    <location>
        <begin position="63"/>
        <end position="81"/>
    </location>
</feature>
<dbReference type="AlphaFoldDB" id="A0A1Q9ARM7"/>
<feature type="compositionally biased region" description="Low complexity" evidence="1">
    <location>
        <begin position="141"/>
        <end position="180"/>
    </location>
</feature>
<reference evidence="3 4" key="1">
    <citation type="submission" date="2016-09" db="EMBL/GenBank/DDBJ databases">
        <title>Rhizobium sp. nov., a novel species isolated from the rice rhizosphere.</title>
        <authorList>
            <person name="Zhao J."/>
            <person name="Zhang X."/>
        </authorList>
    </citation>
    <scope>NUCLEOTIDE SEQUENCE [LARGE SCALE GENOMIC DNA]</scope>
    <source>
        <strain evidence="3 4">1.7048</strain>
    </source>
</reference>
<feature type="compositionally biased region" description="Polar residues" evidence="1">
    <location>
        <begin position="35"/>
        <end position="44"/>
    </location>
</feature>
<gene>
    <name evidence="3" type="ORF">BJF93_05440</name>
</gene>
<feature type="region of interest" description="Disordered" evidence="1">
    <location>
        <begin position="90"/>
        <end position="180"/>
    </location>
</feature>
<feature type="compositionally biased region" description="Basic and acidic residues" evidence="1">
    <location>
        <begin position="1"/>
        <end position="12"/>
    </location>
</feature>
<comment type="caution">
    <text evidence="3">The sequence shown here is derived from an EMBL/GenBank/DDBJ whole genome shotgun (WGS) entry which is preliminary data.</text>
</comment>
<evidence type="ECO:0000313" key="3">
    <source>
        <dbReference type="EMBL" id="OLP58077.1"/>
    </source>
</evidence>
<dbReference type="OrthoDB" id="8403013at2"/>
<keyword evidence="2" id="KW-0812">Transmembrane</keyword>
<protein>
    <submittedName>
        <fullName evidence="3">Uncharacterized protein</fullName>
    </submittedName>
</protein>
<evidence type="ECO:0000313" key="4">
    <source>
        <dbReference type="Proteomes" id="UP000186364"/>
    </source>
</evidence>